<dbReference type="EMBL" id="QSFW01000001">
    <property type="protein sequence ID" value="RHA89547.1"/>
    <property type="molecule type" value="Genomic_DNA"/>
</dbReference>
<accession>A0AA92V2S9</accession>
<evidence type="ECO:0000313" key="2">
    <source>
        <dbReference type="EMBL" id="RHA89547.1"/>
    </source>
</evidence>
<name>A0AA92V2S9_9BACT</name>
<reference evidence="2 3" key="1">
    <citation type="submission" date="2018-08" db="EMBL/GenBank/DDBJ databases">
        <title>A genome reference for cultivated species of the human gut microbiota.</title>
        <authorList>
            <person name="Zou Y."/>
            <person name="Xue W."/>
            <person name="Luo G."/>
        </authorList>
    </citation>
    <scope>NUCLEOTIDE SEQUENCE [LARGE SCALE GENOMIC DNA]</scope>
    <source>
        <strain evidence="2 3">AM42-23AC</strain>
    </source>
</reference>
<dbReference type="Pfam" id="PF19527">
    <property type="entry name" value="DUF6055"/>
    <property type="match status" value="1"/>
</dbReference>
<organism evidence="2 3">
    <name type="scientific">Segatella copri</name>
    <dbReference type="NCBI Taxonomy" id="165179"/>
    <lineage>
        <taxon>Bacteria</taxon>
        <taxon>Pseudomonadati</taxon>
        <taxon>Bacteroidota</taxon>
        <taxon>Bacteroidia</taxon>
        <taxon>Bacteroidales</taxon>
        <taxon>Prevotellaceae</taxon>
        <taxon>Segatella</taxon>
    </lineage>
</organism>
<feature type="signal peptide" evidence="1">
    <location>
        <begin position="1"/>
        <end position="19"/>
    </location>
</feature>
<sequence length="453" mass="52305">MKKILLFLLLAASAMQGWAQDPSEAPAQRPTNPVSAPQKLIFVPDSLKPFDLNDDNSRWCWRHSAQTQNIVYFWEKPFGDNPQNPPSLEGKPMKFDLGNLQTQVERFYRFFRDTLKFSLPGSICDKYKMMVMVNYSLEGTAYGGTYDDFIGALWVTPNRIQDQKLNCLAHELGHSFQLQIMADKTGEAWGGSGFFEMTSQWMLWRVNPEWITDEKYHFDAFRQLTHKGYLHLDNIYHSPYVIEWWAEKHGLESIAQLYREGKVGEDPVVTYKRKYKMSQKQFNDEMFDCYRHLVNFEFGYARKETRPYACTFDTRMLKQKNGYLRPDTASVPENYGFNAIKLEIPKAGKKVTVDFRALDAEGKLFKVSKDKMARTIGYRYGLVGVTADTDECIYSQMGEAMNGKVSLVAPKSQPLKALYLVVMGAPSNHSLNPSSRRFPYEVKVSSHIRKFDI</sequence>
<gene>
    <name evidence="2" type="ORF">DW916_00740</name>
</gene>
<protein>
    <recommendedName>
        <fullName evidence="4">Avirulence protein</fullName>
    </recommendedName>
</protein>
<feature type="chain" id="PRO_5041687156" description="Avirulence protein" evidence="1">
    <location>
        <begin position="20"/>
        <end position="453"/>
    </location>
</feature>
<dbReference type="InterPro" id="IPR045690">
    <property type="entry name" value="DUF6055"/>
</dbReference>
<evidence type="ECO:0000313" key="3">
    <source>
        <dbReference type="Proteomes" id="UP000284990"/>
    </source>
</evidence>
<keyword evidence="1" id="KW-0732">Signal</keyword>
<proteinExistence type="predicted"/>
<dbReference type="Proteomes" id="UP000284990">
    <property type="component" value="Unassembled WGS sequence"/>
</dbReference>
<dbReference type="AlphaFoldDB" id="A0AA92V2S9"/>
<evidence type="ECO:0008006" key="4">
    <source>
        <dbReference type="Google" id="ProtNLM"/>
    </source>
</evidence>
<dbReference type="RefSeq" id="WP_118189840.1">
    <property type="nucleotide sequence ID" value="NZ_JBALKP010000003.1"/>
</dbReference>
<comment type="caution">
    <text evidence="2">The sequence shown here is derived from an EMBL/GenBank/DDBJ whole genome shotgun (WGS) entry which is preliminary data.</text>
</comment>
<evidence type="ECO:0000256" key="1">
    <source>
        <dbReference type="SAM" id="SignalP"/>
    </source>
</evidence>